<sequence>MSVLELLDKLDQIEILYEPIYSADGHRIVAYEAIGQVESENGKEMINIEQFTYEKDVPADIRAEIEQIFVRRSLQNVAHLIDDVGLYIPCNPELLLLDFGESYFSMLKETVAESNLPNITLVMTEHLFEGELNQLQHLIRYIKTYGVKIALADVGSQTHLENILLLEPAILKINVGQLNYNLWGAQNHAFSTIRTLAVKMGTQLLVENIETVYQLQHGWKNGTRYFKGPYLQLPHKELQVRDSLKERFRKECEQFIATEKKLLLHKYEEMKRLERIICSTVDQINPSTSQIDKLMQLAKALEKCAFRIYICDSNGFQTSPNIRWKDEQWEKQEEIIGKNWSWRPYFLLNIIKMTKDNKGELSSVYSDIETGELTRTYSMAISNEEFLFIDIKYDYLYEHNIVN</sequence>
<gene>
    <name evidence="2" type="ORF">CBM15_16715</name>
</gene>
<dbReference type="RefSeq" id="WP_087618359.1">
    <property type="nucleotide sequence ID" value="NZ_JAFBEY010000011.1"/>
</dbReference>
<reference evidence="2 3" key="1">
    <citation type="journal article" date="2017" name="Int. J. Syst. Evol. Microbiol.">
        <title>Solibacillus kalamii sp. nov., isolated from a high-efficiency particulate arrestance filter system used in the International Space Station.</title>
        <authorList>
            <person name="Checinska Sielaff A."/>
            <person name="Kumar R.M."/>
            <person name="Pal D."/>
            <person name="Mayilraj S."/>
            <person name="Venkateswaran K."/>
        </authorList>
    </citation>
    <scope>NUCLEOTIDE SEQUENCE [LARGE SCALE GENOMIC DNA]</scope>
    <source>
        <strain evidence="2 3">ISSFR-015</strain>
    </source>
</reference>
<feature type="domain" description="EAL" evidence="1">
    <location>
        <begin position="1"/>
        <end position="248"/>
    </location>
</feature>
<dbReference type="InterPro" id="IPR050706">
    <property type="entry name" value="Cyclic-di-GMP_PDE-like"/>
</dbReference>
<dbReference type="Pfam" id="PF00563">
    <property type="entry name" value="EAL"/>
    <property type="match status" value="1"/>
</dbReference>
<dbReference type="PANTHER" id="PTHR33121">
    <property type="entry name" value="CYCLIC DI-GMP PHOSPHODIESTERASE PDEF"/>
    <property type="match status" value="1"/>
</dbReference>
<dbReference type="Proteomes" id="UP000196594">
    <property type="component" value="Unassembled WGS sequence"/>
</dbReference>
<keyword evidence="3" id="KW-1185">Reference proteome</keyword>
<organism evidence="2 3">
    <name type="scientific">Solibacillus kalamii</name>
    <dbReference type="NCBI Taxonomy" id="1748298"/>
    <lineage>
        <taxon>Bacteria</taxon>
        <taxon>Bacillati</taxon>
        <taxon>Bacillota</taxon>
        <taxon>Bacilli</taxon>
        <taxon>Bacillales</taxon>
        <taxon>Caryophanaceae</taxon>
        <taxon>Solibacillus</taxon>
    </lineage>
</organism>
<comment type="caution">
    <text evidence="2">The sequence shown here is derived from an EMBL/GenBank/DDBJ whole genome shotgun (WGS) entry which is preliminary data.</text>
</comment>
<dbReference type="SMART" id="SM00052">
    <property type="entry name" value="EAL"/>
    <property type="match status" value="1"/>
</dbReference>
<dbReference type="EMBL" id="NHNT01000014">
    <property type="protein sequence ID" value="OUZ37628.1"/>
    <property type="molecule type" value="Genomic_DNA"/>
</dbReference>
<name>A0ABX3ZDS3_9BACL</name>
<dbReference type="SUPFAM" id="SSF103190">
    <property type="entry name" value="Sensory domain-like"/>
    <property type="match status" value="1"/>
</dbReference>
<dbReference type="InterPro" id="IPR029151">
    <property type="entry name" value="Sensor-like_sf"/>
</dbReference>
<evidence type="ECO:0000313" key="2">
    <source>
        <dbReference type="EMBL" id="OUZ37628.1"/>
    </source>
</evidence>
<dbReference type="InterPro" id="IPR035919">
    <property type="entry name" value="EAL_sf"/>
</dbReference>
<evidence type="ECO:0000259" key="1">
    <source>
        <dbReference type="PROSITE" id="PS50883"/>
    </source>
</evidence>
<dbReference type="Gene3D" id="3.30.450.20">
    <property type="entry name" value="PAS domain"/>
    <property type="match status" value="1"/>
</dbReference>
<proteinExistence type="predicted"/>
<dbReference type="PANTHER" id="PTHR33121:SF82">
    <property type="entry name" value="SIGNAL TRANSDUCTION PROTEIN CONTAINING A EAL DOMAIN"/>
    <property type="match status" value="1"/>
</dbReference>
<dbReference type="PROSITE" id="PS50883">
    <property type="entry name" value="EAL"/>
    <property type="match status" value="1"/>
</dbReference>
<dbReference type="SUPFAM" id="SSF141868">
    <property type="entry name" value="EAL domain-like"/>
    <property type="match status" value="1"/>
</dbReference>
<accession>A0ABX3ZDS3</accession>
<dbReference type="Pfam" id="PF10388">
    <property type="entry name" value="YkuI_C"/>
    <property type="match status" value="1"/>
</dbReference>
<evidence type="ECO:0000313" key="3">
    <source>
        <dbReference type="Proteomes" id="UP000196594"/>
    </source>
</evidence>
<protein>
    <submittedName>
        <fullName evidence="2">Diguanylate phosphodiesterase</fullName>
    </submittedName>
</protein>
<dbReference type="InterPro" id="IPR018842">
    <property type="entry name" value="YkuI_C"/>
</dbReference>
<dbReference type="Gene3D" id="3.20.20.450">
    <property type="entry name" value="EAL domain"/>
    <property type="match status" value="1"/>
</dbReference>
<dbReference type="InterPro" id="IPR001633">
    <property type="entry name" value="EAL_dom"/>
</dbReference>